<sequence>IPFMTIENEGSTERINETHSVFFDILVSDGETPDKYEERVIILKKSHIYEFIRMVARENGIQLSGWSTINKYICKKEDFTTISDRFPISALLQDRTLILTWDIETYASQMGEFAEVLEQKNKVFMINPRWVIIICGNQVNLLKAFALCWRAFASDIQVGFNDSTMINKYCGKIGAKSENNFMMKGKKKDTDEKKTIWESGEKVEEKKDYMGAIKIKITGEEDFFSSFLKLPGCIPIDVRVCLKKRYSHSEVEKEGSLKFFLKKCSLDTKADMPYDEM</sequence>
<reference evidence="1" key="1">
    <citation type="submission" date="2022-08" db="EMBL/GenBank/DDBJ databases">
        <authorList>
            <person name="Kallberg Y."/>
            <person name="Tangrot J."/>
            <person name="Rosling A."/>
        </authorList>
    </citation>
    <scope>NUCLEOTIDE SEQUENCE</scope>
    <source>
        <strain evidence="1">Wild A</strain>
    </source>
</reference>
<dbReference type="Proteomes" id="UP001153678">
    <property type="component" value="Unassembled WGS sequence"/>
</dbReference>
<dbReference type="GO" id="GO:0003676">
    <property type="term" value="F:nucleic acid binding"/>
    <property type="evidence" value="ECO:0007669"/>
    <property type="project" value="InterPro"/>
</dbReference>
<dbReference type="SUPFAM" id="SSF53098">
    <property type="entry name" value="Ribonuclease H-like"/>
    <property type="match status" value="1"/>
</dbReference>
<dbReference type="Gene3D" id="3.30.420.10">
    <property type="entry name" value="Ribonuclease H-like superfamily/Ribonuclease H"/>
    <property type="match status" value="1"/>
</dbReference>
<protein>
    <submittedName>
        <fullName evidence="1">1956_t:CDS:1</fullName>
    </submittedName>
</protein>
<name>A0A9W4T6U8_9GLOM</name>
<comment type="caution">
    <text evidence="1">The sequence shown here is derived from an EMBL/GenBank/DDBJ whole genome shotgun (WGS) entry which is preliminary data.</text>
</comment>
<dbReference type="AlphaFoldDB" id="A0A9W4T6U8"/>
<dbReference type="OrthoDB" id="2385012at2759"/>
<gene>
    <name evidence="1" type="ORF">FWILDA_LOCUS15628</name>
</gene>
<dbReference type="EMBL" id="CAMKVN010008451">
    <property type="protein sequence ID" value="CAI2192542.1"/>
    <property type="molecule type" value="Genomic_DNA"/>
</dbReference>
<feature type="non-terminal residue" evidence="1">
    <location>
        <position position="277"/>
    </location>
</feature>
<dbReference type="InterPro" id="IPR036397">
    <property type="entry name" value="RNaseH_sf"/>
</dbReference>
<proteinExistence type="predicted"/>
<organism evidence="1 2">
    <name type="scientific">Funneliformis geosporum</name>
    <dbReference type="NCBI Taxonomy" id="1117311"/>
    <lineage>
        <taxon>Eukaryota</taxon>
        <taxon>Fungi</taxon>
        <taxon>Fungi incertae sedis</taxon>
        <taxon>Mucoromycota</taxon>
        <taxon>Glomeromycotina</taxon>
        <taxon>Glomeromycetes</taxon>
        <taxon>Glomerales</taxon>
        <taxon>Glomeraceae</taxon>
        <taxon>Funneliformis</taxon>
    </lineage>
</organism>
<keyword evidence="2" id="KW-1185">Reference proteome</keyword>
<evidence type="ECO:0000313" key="2">
    <source>
        <dbReference type="Proteomes" id="UP001153678"/>
    </source>
</evidence>
<accession>A0A9W4T6U8</accession>
<dbReference type="InterPro" id="IPR012337">
    <property type="entry name" value="RNaseH-like_sf"/>
</dbReference>
<evidence type="ECO:0000313" key="1">
    <source>
        <dbReference type="EMBL" id="CAI2192542.1"/>
    </source>
</evidence>